<dbReference type="UniPathway" id="UPA00113">
    <property type="reaction ID" value="UER00529"/>
</dbReference>
<dbReference type="Gene3D" id="3.40.630.30">
    <property type="match status" value="1"/>
</dbReference>
<dbReference type="PANTHER" id="PTHR13355">
    <property type="entry name" value="GLUCOSAMINE 6-PHOSPHATE N-ACETYLTRANSFERASE"/>
    <property type="match status" value="1"/>
</dbReference>
<feature type="domain" description="N-acetyltransferase" evidence="8">
    <location>
        <begin position="224"/>
        <end position="372"/>
    </location>
</feature>
<dbReference type="AlphaFoldDB" id="B6JVV3"/>
<dbReference type="HOGENOM" id="CLU_744249_0_0_1"/>
<keyword evidence="11" id="KW-1185">Reference proteome</keyword>
<evidence type="ECO:0000259" key="8">
    <source>
        <dbReference type="PROSITE" id="PS51186"/>
    </source>
</evidence>
<gene>
    <name evidence="10" type="primary">mpo1</name>
    <name evidence="9" type="ORF">SJAG_00519</name>
</gene>
<evidence type="ECO:0000313" key="10">
    <source>
        <dbReference type="JaponicusDB" id="SJAG_00519"/>
    </source>
</evidence>
<dbReference type="eggNOG" id="KOG3292">
    <property type="taxonomic scope" value="Eukaryota"/>
</dbReference>
<comment type="catalytic activity">
    <reaction evidence="5 6">
        <text>D-glucosamine 6-phosphate + acetyl-CoA = N-acetyl-D-glucosamine 6-phosphate + CoA + H(+)</text>
        <dbReference type="Rhea" id="RHEA:10292"/>
        <dbReference type="ChEBI" id="CHEBI:15378"/>
        <dbReference type="ChEBI" id="CHEBI:57287"/>
        <dbReference type="ChEBI" id="CHEBI:57288"/>
        <dbReference type="ChEBI" id="CHEBI:57513"/>
        <dbReference type="ChEBI" id="CHEBI:58725"/>
        <dbReference type="EC" id="2.3.1.4"/>
    </reaction>
</comment>
<dbReference type="Pfam" id="PF00583">
    <property type="entry name" value="Acetyltransf_1"/>
    <property type="match status" value="1"/>
</dbReference>
<sequence>MIKPDKLTKSYLFYREYHKQPGNVLVHKIFVPILLHTAFVLLASKDLHINATFGSDGASGHFQCDTTFAIPAFFIYFLYYLRLRVSLALLYLPVFYLLTLGLASFWLSHFEVSLVERLAFRIHIVSWIVQFISHKYSEHRRPALFKNLVQSLMFAPIFVFIETVFSLGMYSHLKSRLHRLERERTGGLQKMEKFLPKADNELFPHEVLHPALSQPEFRRITSRYVIRPLRQTDLTQDYLYLLDVLAAAKEKPSLYHYKDMFYDMKKRYEDTYFIIVAQDHETGVIVGTASLIIEHKFIRGLGTCGHIEDVVVHPQYQGQSLGKTLLTILIDLAKILDCYKVILDCDEENVEFYHKCGLKRAGAQMKLYLKQH</sequence>
<name>B6JVV3_SCHJY</name>
<evidence type="ECO:0000313" key="11">
    <source>
        <dbReference type="Proteomes" id="UP000001744"/>
    </source>
</evidence>
<dbReference type="VEuPathDB" id="FungiDB:SJAG_00519"/>
<evidence type="ECO:0000256" key="5">
    <source>
        <dbReference type="ARBA" id="ARBA00048964"/>
    </source>
</evidence>
<keyword evidence="7" id="KW-0472">Membrane</keyword>
<dbReference type="InterPro" id="IPR000182">
    <property type="entry name" value="GNAT_dom"/>
</dbReference>
<keyword evidence="7" id="KW-1133">Transmembrane helix</keyword>
<feature type="transmembrane region" description="Helical" evidence="7">
    <location>
        <begin position="87"/>
        <end position="106"/>
    </location>
</feature>
<dbReference type="Proteomes" id="UP000001744">
    <property type="component" value="Unassembled WGS sequence"/>
</dbReference>
<organism evidence="9 11">
    <name type="scientific">Schizosaccharomyces japonicus (strain yFS275 / FY16936)</name>
    <name type="common">Fission yeast</name>
    <dbReference type="NCBI Taxonomy" id="402676"/>
    <lineage>
        <taxon>Eukaryota</taxon>
        <taxon>Fungi</taxon>
        <taxon>Dikarya</taxon>
        <taxon>Ascomycota</taxon>
        <taxon>Taphrinomycotina</taxon>
        <taxon>Schizosaccharomycetes</taxon>
        <taxon>Schizosaccharomycetales</taxon>
        <taxon>Schizosaccharomycetaceae</taxon>
        <taxon>Schizosaccharomyces</taxon>
    </lineage>
</organism>
<comment type="similarity">
    <text evidence="2 6">Belongs to the acetyltransferase family. GNA1 subfamily.</text>
</comment>
<dbReference type="OMA" id="HIVSWIL"/>
<keyword evidence="4 6" id="KW-0012">Acyltransferase</keyword>
<feature type="transmembrane region" description="Helical" evidence="7">
    <location>
        <begin position="64"/>
        <end position="81"/>
    </location>
</feature>
<keyword evidence="3 6" id="KW-0808">Transferase</keyword>
<protein>
    <recommendedName>
        <fullName evidence="6">Glucosamine 6-phosphate N-acetyltransferase</fullName>
        <ecNumber evidence="6">2.3.1.4</ecNumber>
    </recommendedName>
</protein>
<dbReference type="SUPFAM" id="SSF55729">
    <property type="entry name" value="Acyl-CoA N-acyltransferases (Nat)"/>
    <property type="match status" value="1"/>
</dbReference>
<dbReference type="JaponicusDB" id="SJAG_00519">
    <property type="gene designation" value="mpo1"/>
</dbReference>
<dbReference type="EC" id="2.3.1.4" evidence="6"/>
<keyword evidence="7" id="KW-0812">Transmembrane</keyword>
<dbReference type="InterPro" id="IPR039143">
    <property type="entry name" value="GNPNAT1-like"/>
</dbReference>
<evidence type="ECO:0000256" key="6">
    <source>
        <dbReference type="RuleBase" id="RU365086"/>
    </source>
</evidence>
<dbReference type="OrthoDB" id="2124888at2759"/>
<evidence type="ECO:0000256" key="7">
    <source>
        <dbReference type="SAM" id="Phobius"/>
    </source>
</evidence>
<accession>B6JVV3</accession>
<proteinExistence type="inferred from homology"/>
<evidence type="ECO:0000256" key="1">
    <source>
        <dbReference type="ARBA" id="ARBA00004832"/>
    </source>
</evidence>
<dbReference type="STRING" id="402676.B6JVV3"/>
<dbReference type="Pfam" id="PF06127">
    <property type="entry name" value="Mpo1-like"/>
    <property type="match status" value="1"/>
</dbReference>
<reference evidence="9 11" key="1">
    <citation type="journal article" date="2011" name="Science">
        <title>Comparative functional genomics of the fission yeasts.</title>
        <authorList>
            <person name="Rhind N."/>
            <person name="Chen Z."/>
            <person name="Yassour M."/>
            <person name="Thompson D.A."/>
            <person name="Haas B.J."/>
            <person name="Habib N."/>
            <person name="Wapinski I."/>
            <person name="Roy S."/>
            <person name="Lin M.F."/>
            <person name="Heiman D.I."/>
            <person name="Young S.K."/>
            <person name="Furuya K."/>
            <person name="Guo Y."/>
            <person name="Pidoux A."/>
            <person name="Chen H.M."/>
            <person name="Robbertse B."/>
            <person name="Goldberg J.M."/>
            <person name="Aoki K."/>
            <person name="Bayne E.H."/>
            <person name="Berlin A.M."/>
            <person name="Desjardins C.A."/>
            <person name="Dobbs E."/>
            <person name="Dukaj L."/>
            <person name="Fan L."/>
            <person name="FitzGerald M.G."/>
            <person name="French C."/>
            <person name="Gujja S."/>
            <person name="Hansen K."/>
            <person name="Keifenheim D."/>
            <person name="Levin J.Z."/>
            <person name="Mosher R.A."/>
            <person name="Mueller C.A."/>
            <person name="Pfiffner J."/>
            <person name="Priest M."/>
            <person name="Russ C."/>
            <person name="Smialowska A."/>
            <person name="Swoboda P."/>
            <person name="Sykes S.M."/>
            <person name="Vaughn M."/>
            <person name="Vengrova S."/>
            <person name="Yoder R."/>
            <person name="Zeng Q."/>
            <person name="Allshire R."/>
            <person name="Baulcombe D."/>
            <person name="Birren B.W."/>
            <person name="Brown W."/>
            <person name="Ekwall K."/>
            <person name="Kellis M."/>
            <person name="Leatherwood J."/>
            <person name="Levin H."/>
            <person name="Margalit H."/>
            <person name="Martienssen R."/>
            <person name="Nieduszynski C.A."/>
            <person name="Spatafora J.W."/>
            <person name="Friedman N."/>
            <person name="Dalgaard J.Z."/>
            <person name="Baumann P."/>
            <person name="Niki H."/>
            <person name="Regev A."/>
            <person name="Nusbaum C."/>
        </authorList>
    </citation>
    <scope>NUCLEOTIDE SEQUENCE [LARGE SCALE GENOMIC DNA]</scope>
    <source>
        <strain evidence="11">yFS275 / FY16936</strain>
    </source>
</reference>
<evidence type="ECO:0000256" key="3">
    <source>
        <dbReference type="ARBA" id="ARBA00022679"/>
    </source>
</evidence>
<dbReference type="InterPro" id="IPR009305">
    <property type="entry name" value="Mpo1-like"/>
</dbReference>
<feature type="transmembrane region" description="Helical" evidence="7">
    <location>
        <begin position="148"/>
        <end position="170"/>
    </location>
</feature>
<feature type="transmembrane region" description="Helical" evidence="7">
    <location>
        <begin position="24"/>
        <end position="43"/>
    </location>
</feature>
<dbReference type="GeneID" id="7051216"/>
<evidence type="ECO:0000256" key="2">
    <source>
        <dbReference type="ARBA" id="ARBA00006048"/>
    </source>
</evidence>
<evidence type="ECO:0000313" key="9">
    <source>
        <dbReference type="EMBL" id="EEB05504.2"/>
    </source>
</evidence>
<dbReference type="InterPro" id="IPR016181">
    <property type="entry name" value="Acyl_CoA_acyltransferase"/>
</dbReference>
<dbReference type="PANTHER" id="PTHR13355:SF11">
    <property type="entry name" value="GLUCOSAMINE 6-PHOSPHATE N-ACETYLTRANSFERASE"/>
    <property type="match status" value="1"/>
</dbReference>
<evidence type="ECO:0000256" key="4">
    <source>
        <dbReference type="ARBA" id="ARBA00023315"/>
    </source>
</evidence>
<dbReference type="GO" id="GO:0006048">
    <property type="term" value="P:UDP-N-acetylglucosamine biosynthetic process"/>
    <property type="evidence" value="ECO:0007669"/>
    <property type="project" value="UniProtKB-UniRule"/>
</dbReference>
<dbReference type="EMBL" id="KE651166">
    <property type="protein sequence ID" value="EEB05504.2"/>
    <property type="molecule type" value="Genomic_DNA"/>
</dbReference>
<dbReference type="PROSITE" id="PS51186">
    <property type="entry name" value="GNAT"/>
    <property type="match status" value="1"/>
</dbReference>
<dbReference type="CDD" id="cd04301">
    <property type="entry name" value="NAT_SF"/>
    <property type="match status" value="1"/>
</dbReference>
<dbReference type="eggNOG" id="KOG3396">
    <property type="taxonomic scope" value="Eukaryota"/>
</dbReference>
<dbReference type="RefSeq" id="XP_002171797.2">
    <property type="nucleotide sequence ID" value="XM_002171761.2"/>
</dbReference>
<comment type="pathway">
    <text evidence="1 6">Nucleotide-sugar biosynthesis; UDP-N-acetyl-alpha-D-glucosamine biosynthesis; N-acetyl-alpha-D-glucosamine 1-phosphate from alpha-D-glucosamine 6-phosphate (route I): step 1/2.</text>
</comment>
<dbReference type="GO" id="GO:0004343">
    <property type="term" value="F:glucosamine 6-phosphate N-acetyltransferase activity"/>
    <property type="evidence" value="ECO:0000318"/>
    <property type="project" value="GO_Central"/>
</dbReference>
<dbReference type="FunFam" id="3.40.630.30:FF:000105">
    <property type="entry name" value="Glucosamine 6-phosphate N-acetyltransferase"/>
    <property type="match status" value="1"/>
</dbReference>